<dbReference type="AlphaFoldDB" id="A0A0N4V829"/>
<name>A0A0N4V829_ENTVE</name>
<keyword evidence="6" id="KW-0804">Transcription</keyword>
<dbReference type="Proteomes" id="UP000274131">
    <property type="component" value="Unassembled WGS sequence"/>
</dbReference>
<proteinExistence type="inferred from homology"/>
<accession>A0A0N4V829</accession>
<evidence type="ECO:0000256" key="6">
    <source>
        <dbReference type="ARBA" id="ARBA00023163"/>
    </source>
</evidence>
<sequence>MTATVGKPPEDGFRFSEDPANSVVLSSSVPVHSEGLMQAPHARTSHRIYSESDAGSPRISKHRRTRRRRGGKGRWKPYHNLTVEEKIAKDERDERKAVQKRDRLFSYGKAMAPYNTTQFLLEDREKRVTGDSDGDSVNGVTVANSSGWQGSMRVNFFIAFSSRLCRVTRSDNPVSIFGFRCRVCSGSDPGVNSSDSGSVSSEEDELEREFEADYDSVNLVRIGGMSREEVTHEMLLLERSKGKLEDRVGDLTSENERLKKLLEANNIVYKDSRTKRRRSGDSVASEGSLVMTT</sequence>
<gene>
    <name evidence="9" type="ORF">EVEC_LOCUS6068</name>
</gene>
<evidence type="ECO:0000313" key="10">
    <source>
        <dbReference type="Proteomes" id="UP000274131"/>
    </source>
</evidence>
<comment type="subcellular location">
    <subcellularLocation>
        <location evidence="1">Nucleus</location>
    </subcellularLocation>
</comment>
<dbReference type="GO" id="GO:0000122">
    <property type="term" value="P:negative regulation of transcription by RNA polymerase II"/>
    <property type="evidence" value="ECO:0007669"/>
    <property type="project" value="InterPro"/>
</dbReference>
<dbReference type="GO" id="GO:0004861">
    <property type="term" value="F:cyclin-dependent protein serine/threonine kinase inhibitor activity"/>
    <property type="evidence" value="ECO:0007669"/>
    <property type="project" value="InterPro"/>
</dbReference>
<evidence type="ECO:0000256" key="2">
    <source>
        <dbReference type="ARBA" id="ARBA00008409"/>
    </source>
</evidence>
<reference evidence="11" key="1">
    <citation type="submission" date="2017-02" db="UniProtKB">
        <authorList>
            <consortium name="WormBaseParasite"/>
        </authorList>
    </citation>
    <scope>IDENTIFICATION</scope>
</reference>
<keyword evidence="10" id="KW-1185">Reference proteome</keyword>
<dbReference type="PANTHER" id="PTHR13469:SF8">
    <property type="entry name" value="HEXIM P-TEFB COMPLEX SUBUNIT 1"/>
    <property type="match status" value="1"/>
</dbReference>
<evidence type="ECO:0000313" key="11">
    <source>
        <dbReference type="WBParaSite" id="EVEC_0000649401-mRNA-1"/>
    </source>
</evidence>
<dbReference type="STRING" id="51028.A0A0N4V829"/>
<evidence type="ECO:0000256" key="8">
    <source>
        <dbReference type="SAM" id="MobiDB-lite"/>
    </source>
</evidence>
<evidence type="ECO:0000256" key="4">
    <source>
        <dbReference type="ARBA" id="ARBA00023015"/>
    </source>
</evidence>
<dbReference type="WBParaSite" id="EVEC_0000649401-mRNA-1">
    <property type="protein sequence ID" value="EVEC_0000649401-mRNA-1"/>
    <property type="gene ID" value="EVEC_0000649401"/>
</dbReference>
<dbReference type="OrthoDB" id="10058500at2759"/>
<protein>
    <submittedName>
        <fullName evidence="11">Protein HEXIM1</fullName>
    </submittedName>
</protein>
<dbReference type="PANTHER" id="PTHR13469">
    <property type="entry name" value="HEXAMETHYLENE BISACETAMIDE INDUCIBLE 1"/>
    <property type="match status" value="1"/>
</dbReference>
<comment type="similarity">
    <text evidence="2">Belongs to the HEXIM family.</text>
</comment>
<evidence type="ECO:0000313" key="9">
    <source>
        <dbReference type="EMBL" id="VDD91317.1"/>
    </source>
</evidence>
<dbReference type="GO" id="GO:0005654">
    <property type="term" value="C:nucleoplasm"/>
    <property type="evidence" value="ECO:0007669"/>
    <property type="project" value="TreeGrafter"/>
</dbReference>
<feature type="region of interest" description="Disordered" evidence="8">
    <location>
        <begin position="273"/>
        <end position="293"/>
    </location>
</feature>
<feature type="compositionally biased region" description="Basic residues" evidence="8">
    <location>
        <begin position="59"/>
        <end position="76"/>
    </location>
</feature>
<dbReference type="PRINTS" id="PR02094">
    <property type="entry name" value="HEXIMFAMILY"/>
</dbReference>
<keyword evidence="5" id="KW-0175">Coiled coil</keyword>
<evidence type="ECO:0000256" key="5">
    <source>
        <dbReference type="ARBA" id="ARBA00023054"/>
    </source>
</evidence>
<organism evidence="11">
    <name type="scientific">Enterobius vermicularis</name>
    <name type="common">Human pinworm</name>
    <dbReference type="NCBI Taxonomy" id="51028"/>
    <lineage>
        <taxon>Eukaryota</taxon>
        <taxon>Metazoa</taxon>
        <taxon>Ecdysozoa</taxon>
        <taxon>Nematoda</taxon>
        <taxon>Chromadorea</taxon>
        <taxon>Rhabditida</taxon>
        <taxon>Spirurina</taxon>
        <taxon>Oxyuridomorpha</taxon>
        <taxon>Oxyuroidea</taxon>
        <taxon>Oxyuridae</taxon>
        <taxon>Enterobius</taxon>
    </lineage>
</organism>
<evidence type="ECO:0000256" key="1">
    <source>
        <dbReference type="ARBA" id="ARBA00004123"/>
    </source>
</evidence>
<keyword evidence="7" id="KW-0539">Nucleus</keyword>
<dbReference type="EMBL" id="UXUI01008364">
    <property type="protein sequence ID" value="VDD91317.1"/>
    <property type="molecule type" value="Genomic_DNA"/>
</dbReference>
<dbReference type="InterPro" id="IPR024872">
    <property type="entry name" value="HEXIM"/>
</dbReference>
<reference evidence="9 10" key="2">
    <citation type="submission" date="2018-10" db="EMBL/GenBank/DDBJ databases">
        <authorList>
            <consortium name="Pathogen Informatics"/>
        </authorList>
    </citation>
    <scope>NUCLEOTIDE SEQUENCE [LARGE SCALE GENOMIC DNA]</scope>
</reference>
<dbReference type="Pfam" id="PF15313">
    <property type="entry name" value="HEXIM"/>
    <property type="match status" value="1"/>
</dbReference>
<dbReference type="GO" id="GO:0097322">
    <property type="term" value="F:7SK snRNA binding"/>
    <property type="evidence" value="ECO:0007669"/>
    <property type="project" value="TreeGrafter"/>
</dbReference>
<keyword evidence="4" id="KW-0805">Transcription regulation</keyword>
<evidence type="ECO:0000256" key="7">
    <source>
        <dbReference type="ARBA" id="ARBA00023242"/>
    </source>
</evidence>
<keyword evidence="3" id="KW-0678">Repressor</keyword>
<dbReference type="Gene3D" id="6.10.250.2910">
    <property type="match status" value="1"/>
</dbReference>
<evidence type="ECO:0000256" key="3">
    <source>
        <dbReference type="ARBA" id="ARBA00022491"/>
    </source>
</evidence>
<feature type="region of interest" description="Disordered" evidence="8">
    <location>
        <begin position="40"/>
        <end position="76"/>
    </location>
</feature>
<dbReference type="GO" id="GO:0005737">
    <property type="term" value="C:cytoplasm"/>
    <property type="evidence" value="ECO:0007669"/>
    <property type="project" value="InterPro"/>
</dbReference>